<accession>A0A433TXW9</accession>
<dbReference type="InterPro" id="IPR013937">
    <property type="entry name" value="Sorting_nexin_C"/>
</dbReference>
<comment type="caution">
    <text evidence="7">The sequence shown here is derived from an EMBL/GenBank/DDBJ whole genome shotgun (WGS) entry which is preliminary data.</text>
</comment>
<dbReference type="PANTHER" id="PTHR22775">
    <property type="entry name" value="SORTING NEXIN"/>
    <property type="match status" value="1"/>
</dbReference>
<dbReference type="Pfam" id="PF08628">
    <property type="entry name" value="Nexin_C"/>
    <property type="match status" value="1"/>
</dbReference>
<keyword evidence="8" id="KW-1185">Reference proteome</keyword>
<reference evidence="7 8" key="1">
    <citation type="submission" date="2019-01" db="EMBL/GenBank/DDBJ databases">
        <title>A draft genome assembly of the solar-powered sea slug Elysia chlorotica.</title>
        <authorList>
            <person name="Cai H."/>
            <person name="Li Q."/>
            <person name="Fang X."/>
            <person name="Li J."/>
            <person name="Curtis N.E."/>
            <person name="Altenburger A."/>
            <person name="Shibata T."/>
            <person name="Feng M."/>
            <person name="Maeda T."/>
            <person name="Schwartz J.A."/>
            <person name="Shigenobu S."/>
            <person name="Lundholm N."/>
            <person name="Nishiyama T."/>
            <person name="Yang H."/>
            <person name="Hasebe M."/>
            <person name="Li S."/>
            <person name="Pierce S.K."/>
            <person name="Wang J."/>
        </authorList>
    </citation>
    <scope>NUCLEOTIDE SEQUENCE [LARGE SCALE GENOMIC DNA]</scope>
    <source>
        <strain evidence="7">EC2010</strain>
        <tissue evidence="7">Whole organism of an adult</tissue>
    </source>
</reference>
<dbReference type="AlphaFoldDB" id="A0A433TXW9"/>
<dbReference type="InterPro" id="IPR036305">
    <property type="entry name" value="RGS_sf"/>
</dbReference>
<dbReference type="Gene3D" id="3.30.1520.10">
    <property type="entry name" value="Phox-like domain"/>
    <property type="match status" value="1"/>
</dbReference>
<dbReference type="InterPro" id="IPR003114">
    <property type="entry name" value="Phox_assoc"/>
</dbReference>
<evidence type="ECO:0008006" key="9">
    <source>
        <dbReference type="Google" id="ProtNLM"/>
    </source>
</evidence>
<dbReference type="SMART" id="SM00315">
    <property type="entry name" value="RGS"/>
    <property type="match status" value="1"/>
</dbReference>
<sequence>MPRSIVRSSPHMNKEMDIKGSNFLPWVLLGVGLLFLTFGSYAVLFGLYVIAFIAGALVIIHHCGKESSNLMPDGRQRSDQQYLCDGIIKIKESMEPSTKIKNFDKRMTGASVIDDVLKEVLEFVVRDYIKTWYRQLSDHDNFLMDIWQCAQKVVITFSSRSKDVNWMPYFTQRLVDDFASHIRLYKRATERVVQTKNEDNAEELEDVFFDMEVEMENKMCRDLVCTDPEVERQYLQDLSEVLLFLLLPPEDFHNKPFRYIVREVLVNGIFLPTVDLLSDPDYINQYIAWLCYETSFTRETFLTVIRSSDCMEELEAVRDKVESDIAKWRSKDTGGSDDTAIKQNLNSLMFLRDTCDMRIRRLEEGPVSEQIIDEPESLRYQSLYVLTLEDIFNNNLALQAFIEYMTGRNGQQYLYFYLNVEGFRTAAEQQITEMQKLSQDSVTNAEPDLESLRRAAKIIFDQYLAEKASSKLRIEPDIVKYTVQKMKLKMMSEDIFDVVQARVYQILHTEYYEDFLQCPAYVKLLGELGLLDNKDEEDVCCVNDVDVSIQPGSEGSMGSMEDLVDSHCDELGEDSISLDSSSSVASMGSPTGDVYLYASVSQTGVVKEPDKSGKSYAIFAVTVRRKEPYSEEEEVWDVYRRYSDFHDLHMILTEKFPELHVPHLPGKTVLKNTSQAFLDRRRKDLDKYLKGLMKPELLHNVPGLEDLINQFLHTGIWEKHKSEFSRKMDTIVNPLKSASKTMGNAVKSVPDGMSKIGDGIGKVFTSQKHIDQHRAREMMNQLKVGAGLDPEAMENIPLRIMLLLMDEVFDLKNKNQWLRRRIVAILRQLIKAMLGDKINRKIEEHVDFMTSAEQVAEYVAAFRNSFWPNGILAEARAPRDEDTKMRTRVLCKAKMLGSVPDEVRTLMGTDAVRKGVARIFQMFQYKTLNKRIVYVVLEGVLANLFPENKFQNLFRKLHSKSKRAEKVQEQQKMAATQEAQLRKRASKR</sequence>
<comment type="similarity">
    <text evidence="1">Belongs to the sorting nexin family.</text>
</comment>
<dbReference type="Pfam" id="PF00615">
    <property type="entry name" value="RGS"/>
    <property type="match status" value="1"/>
</dbReference>
<dbReference type="SMART" id="SM00312">
    <property type="entry name" value="PX"/>
    <property type="match status" value="1"/>
</dbReference>
<evidence type="ECO:0000259" key="6">
    <source>
        <dbReference type="PROSITE" id="PS51207"/>
    </source>
</evidence>
<dbReference type="GO" id="GO:0005769">
    <property type="term" value="C:early endosome"/>
    <property type="evidence" value="ECO:0007669"/>
    <property type="project" value="TreeGrafter"/>
</dbReference>
<dbReference type="SUPFAM" id="SSF64268">
    <property type="entry name" value="PX domain"/>
    <property type="match status" value="1"/>
</dbReference>
<dbReference type="PROSITE" id="PS50195">
    <property type="entry name" value="PX"/>
    <property type="match status" value="1"/>
</dbReference>
<dbReference type="Proteomes" id="UP000271974">
    <property type="component" value="Unassembled WGS sequence"/>
</dbReference>
<evidence type="ECO:0000256" key="3">
    <source>
        <dbReference type="SAM" id="Phobius"/>
    </source>
</evidence>
<dbReference type="PROSITE" id="PS51207">
    <property type="entry name" value="PXA"/>
    <property type="match status" value="1"/>
</dbReference>
<dbReference type="Gene3D" id="1.10.167.10">
    <property type="entry name" value="Regulator of G-protein Signalling 4, domain 2"/>
    <property type="match status" value="1"/>
</dbReference>
<dbReference type="STRING" id="188477.A0A433TXW9"/>
<feature type="region of interest" description="Disordered" evidence="2">
    <location>
        <begin position="964"/>
        <end position="988"/>
    </location>
</feature>
<dbReference type="GO" id="GO:0035091">
    <property type="term" value="F:phosphatidylinositol binding"/>
    <property type="evidence" value="ECO:0007669"/>
    <property type="project" value="InterPro"/>
</dbReference>
<evidence type="ECO:0000313" key="8">
    <source>
        <dbReference type="Proteomes" id="UP000271974"/>
    </source>
</evidence>
<protein>
    <recommendedName>
        <fullName evidence="9">Sorting nexin-13</fullName>
    </recommendedName>
</protein>
<feature type="transmembrane region" description="Helical" evidence="3">
    <location>
        <begin position="21"/>
        <end position="39"/>
    </location>
</feature>
<feature type="domain" description="PX" evidence="5">
    <location>
        <begin position="597"/>
        <end position="718"/>
    </location>
</feature>
<evidence type="ECO:0000256" key="2">
    <source>
        <dbReference type="SAM" id="MobiDB-lite"/>
    </source>
</evidence>
<proteinExistence type="inferred from homology"/>
<dbReference type="InterPro" id="IPR044926">
    <property type="entry name" value="RGS_subdomain_2"/>
</dbReference>
<feature type="domain" description="PXA" evidence="6">
    <location>
        <begin position="110"/>
        <end position="295"/>
    </location>
</feature>
<evidence type="ECO:0000256" key="1">
    <source>
        <dbReference type="ARBA" id="ARBA00010883"/>
    </source>
</evidence>
<dbReference type="Pfam" id="PF00787">
    <property type="entry name" value="PX"/>
    <property type="match status" value="1"/>
</dbReference>
<keyword evidence="3" id="KW-0472">Membrane</keyword>
<dbReference type="SUPFAM" id="SSF48097">
    <property type="entry name" value="Regulator of G-protein signaling, RGS"/>
    <property type="match status" value="1"/>
</dbReference>
<dbReference type="PANTHER" id="PTHR22775:SF3">
    <property type="entry name" value="SORTING NEXIN-13"/>
    <property type="match status" value="1"/>
</dbReference>
<dbReference type="SMART" id="SM00313">
    <property type="entry name" value="PXA"/>
    <property type="match status" value="1"/>
</dbReference>
<name>A0A433TXW9_ELYCH</name>
<evidence type="ECO:0000259" key="4">
    <source>
        <dbReference type="PROSITE" id="PS50132"/>
    </source>
</evidence>
<dbReference type="InterPro" id="IPR001683">
    <property type="entry name" value="PX_dom"/>
</dbReference>
<keyword evidence="3" id="KW-0812">Transmembrane</keyword>
<gene>
    <name evidence="7" type="ORF">EGW08_005893</name>
</gene>
<keyword evidence="3" id="KW-1133">Transmembrane helix</keyword>
<dbReference type="OrthoDB" id="5772781at2759"/>
<dbReference type="Pfam" id="PF02194">
    <property type="entry name" value="PXA"/>
    <property type="match status" value="1"/>
</dbReference>
<dbReference type="InterPro" id="IPR036871">
    <property type="entry name" value="PX_dom_sf"/>
</dbReference>
<organism evidence="7 8">
    <name type="scientific">Elysia chlorotica</name>
    <name type="common">Eastern emerald elysia</name>
    <name type="synonym">Sea slug</name>
    <dbReference type="NCBI Taxonomy" id="188477"/>
    <lineage>
        <taxon>Eukaryota</taxon>
        <taxon>Metazoa</taxon>
        <taxon>Spiralia</taxon>
        <taxon>Lophotrochozoa</taxon>
        <taxon>Mollusca</taxon>
        <taxon>Gastropoda</taxon>
        <taxon>Heterobranchia</taxon>
        <taxon>Euthyneura</taxon>
        <taxon>Panpulmonata</taxon>
        <taxon>Sacoglossa</taxon>
        <taxon>Placobranchoidea</taxon>
        <taxon>Plakobranchidae</taxon>
        <taxon>Elysia</taxon>
    </lineage>
</organism>
<feature type="domain" description="RGS" evidence="4">
    <location>
        <begin position="387"/>
        <end position="525"/>
    </location>
</feature>
<evidence type="ECO:0000259" key="5">
    <source>
        <dbReference type="PROSITE" id="PS50195"/>
    </source>
</evidence>
<evidence type="ECO:0000313" key="7">
    <source>
        <dbReference type="EMBL" id="RUS86375.1"/>
    </source>
</evidence>
<feature type="compositionally biased region" description="Polar residues" evidence="2">
    <location>
        <begin position="970"/>
        <end position="979"/>
    </location>
</feature>
<dbReference type="EMBL" id="RQTK01000141">
    <property type="protein sequence ID" value="RUS86375.1"/>
    <property type="molecule type" value="Genomic_DNA"/>
</dbReference>
<dbReference type="PROSITE" id="PS50132">
    <property type="entry name" value="RGS"/>
    <property type="match status" value="1"/>
</dbReference>
<dbReference type="InterPro" id="IPR016137">
    <property type="entry name" value="RGS"/>
</dbReference>